<dbReference type="EMBL" id="LIUF01000004">
    <property type="protein sequence ID" value="KOX92436.1"/>
    <property type="molecule type" value="Genomic_DNA"/>
</dbReference>
<sequence>MENYERLQSVMRSGHWKTANSEMLRRVLREFMRESILTPTQIGTVQATESEPSDSWGRYVVGVDDGVEYRFDANPRPFSCYRIRVGSTYRRKDNEEWTEATDPLQFILDARHLIGIDSVTTGHLLREFYNTLVADTHIRAQKADREDESILDLPFAAVDGEMEGHPKYTYNKGRMGFDYDDYLAYVPESKQRQTLSWLAVRNDRATFKSVEGVTAEDLLTTELGEQYQQFKTVVSEQGYEPDNYHFMPVHDWQWNDSIAQLFAGEIASGALIPLGKGPNEYLPQQSIRTFTNLTDPTKHQVKLPLKIRNTNVYRGILGEQAMAAPDVTEVIKSIRDDDPYLRDELDLVLPGEIASVNYQHPKYSQLDDAPYQYHELLACIWRESAVAPVREKESSLLLAAVIHEDFDGTPVVSKLAERSGRDIETWLDKFFEVFLFPILHYLYKYGLVFMPHGTNVSLIHEEGEPKRIAITDFVDEVALVDRDFPELIEKLPQKFQDGDQFKHYILKRKPPVLLTHRIVGTVLDGIGRFVSDLLARNHGYPESRFWQQLHRAIQKYHDRFPEYEDRFDLFDLYRPRFRNYCLNRNRMLDNGYEDSSTRPKVQYHGTLENPLHRFD</sequence>
<feature type="domain" description="Aerobactin siderophore biosynthesis IucA/IucC-like C-terminal" evidence="3">
    <location>
        <begin position="425"/>
        <end position="593"/>
    </location>
</feature>
<reference evidence="4 5" key="1">
    <citation type="submission" date="2015-08" db="EMBL/GenBank/DDBJ databases">
        <title>Genomes of Isolates from Cabo Rojo, PR.</title>
        <authorList>
            <person name="Sanchez-Nieves R.L."/>
            <person name="Montalvo-Rodriguez R."/>
        </authorList>
    </citation>
    <scope>NUCLEOTIDE SEQUENCE [LARGE SCALE GENOMIC DNA]</scope>
    <source>
        <strain evidence="4 5">SL3</strain>
    </source>
</reference>
<feature type="domain" description="Aerobactin siderophore biosynthesis IucA/IucC N-terminal" evidence="2">
    <location>
        <begin position="155"/>
        <end position="403"/>
    </location>
</feature>
<dbReference type="InterPro" id="IPR022770">
    <property type="entry name" value="IucA/IucC-like_C"/>
</dbReference>
<proteinExistence type="predicted"/>
<evidence type="ECO:0000259" key="3">
    <source>
        <dbReference type="Pfam" id="PF06276"/>
    </source>
</evidence>
<dbReference type="InterPro" id="IPR037455">
    <property type="entry name" value="LucA/IucC-like"/>
</dbReference>
<evidence type="ECO:0000259" key="2">
    <source>
        <dbReference type="Pfam" id="PF04183"/>
    </source>
</evidence>
<dbReference type="Pfam" id="PF04183">
    <property type="entry name" value="IucA_IucC"/>
    <property type="match status" value="1"/>
</dbReference>
<dbReference type="STRING" id="1705562.AMS69_13850"/>
<comment type="pathway">
    <text evidence="1">Siderophore biosynthesis.</text>
</comment>
<dbReference type="GO" id="GO:0019290">
    <property type="term" value="P:siderophore biosynthetic process"/>
    <property type="evidence" value="ECO:0007669"/>
    <property type="project" value="InterPro"/>
</dbReference>
<organism evidence="4 5">
    <name type="scientific">Haloarcula rubripromontorii</name>
    <dbReference type="NCBI Taxonomy" id="1705562"/>
    <lineage>
        <taxon>Archaea</taxon>
        <taxon>Methanobacteriati</taxon>
        <taxon>Methanobacteriota</taxon>
        <taxon>Stenosarchaea group</taxon>
        <taxon>Halobacteria</taxon>
        <taxon>Halobacteriales</taxon>
        <taxon>Haloarculaceae</taxon>
        <taxon>Haloarcula</taxon>
    </lineage>
</organism>
<dbReference type="Gene3D" id="6.10.250.3370">
    <property type="match status" value="1"/>
</dbReference>
<keyword evidence="5" id="KW-1185">Reference proteome</keyword>
<name>A0A0N0BNF6_9EURY</name>
<accession>A0A0N0BNF6</accession>
<dbReference type="Gene3D" id="1.10.510.40">
    <property type="match status" value="1"/>
</dbReference>
<dbReference type="PANTHER" id="PTHR34384">
    <property type="entry name" value="L-2,3-DIAMINOPROPANOATE--CITRATE LIGASE"/>
    <property type="match status" value="1"/>
</dbReference>
<protein>
    <submittedName>
        <fullName evidence="4">Iron transporter</fullName>
    </submittedName>
</protein>
<dbReference type="PATRIC" id="fig|1705562.3.peg.3365"/>
<evidence type="ECO:0000256" key="1">
    <source>
        <dbReference type="ARBA" id="ARBA00004924"/>
    </source>
</evidence>
<dbReference type="GO" id="GO:0016881">
    <property type="term" value="F:acid-amino acid ligase activity"/>
    <property type="evidence" value="ECO:0007669"/>
    <property type="project" value="UniProtKB-ARBA"/>
</dbReference>
<evidence type="ECO:0000313" key="4">
    <source>
        <dbReference type="EMBL" id="KOX92436.1"/>
    </source>
</evidence>
<dbReference type="PANTHER" id="PTHR34384:SF6">
    <property type="entry name" value="STAPHYLOFERRIN B SYNTHASE"/>
    <property type="match status" value="1"/>
</dbReference>
<dbReference type="RefSeq" id="WP_053968644.1">
    <property type="nucleotide sequence ID" value="NZ_JAWJXX010000008.1"/>
</dbReference>
<dbReference type="AlphaFoldDB" id="A0A0N0BNF6"/>
<evidence type="ECO:0000313" key="5">
    <source>
        <dbReference type="Proteomes" id="UP000037729"/>
    </source>
</evidence>
<dbReference type="OrthoDB" id="226976at2157"/>
<dbReference type="Gene3D" id="3.30.310.280">
    <property type="match status" value="1"/>
</dbReference>
<comment type="caution">
    <text evidence="4">The sequence shown here is derived from an EMBL/GenBank/DDBJ whole genome shotgun (WGS) entry which is preliminary data.</text>
</comment>
<dbReference type="Pfam" id="PF06276">
    <property type="entry name" value="FhuF"/>
    <property type="match status" value="1"/>
</dbReference>
<dbReference type="Proteomes" id="UP000037729">
    <property type="component" value="Unassembled WGS sequence"/>
</dbReference>
<dbReference type="InterPro" id="IPR007310">
    <property type="entry name" value="Aerobactin_biosyn_IucA/IucC_N"/>
</dbReference>
<gene>
    <name evidence="4" type="ORF">AMS69_13850</name>
</gene>